<dbReference type="PROSITE" id="PS50263">
    <property type="entry name" value="CN_HYDROLASE"/>
    <property type="match status" value="1"/>
</dbReference>
<dbReference type="InterPro" id="IPR050345">
    <property type="entry name" value="Aliph_Amidase/BUP"/>
</dbReference>
<dbReference type="InterPro" id="IPR036526">
    <property type="entry name" value="C-N_Hydrolase_sf"/>
</dbReference>
<keyword evidence="1 3" id="KW-0378">Hydrolase</keyword>
<evidence type="ECO:0000256" key="1">
    <source>
        <dbReference type="ARBA" id="ARBA00022801"/>
    </source>
</evidence>
<feature type="domain" description="CN hydrolase" evidence="2">
    <location>
        <begin position="5"/>
        <end position="232"/>
    </location>
</feature>
<dbReference type="CDD" id="cd07197">
    <property type="entry name" value="nitrilase"/>
    <property type="match status" value="1"/>
</dbReference>
<dbReference type="SUPFAM" id="SSF56317">
    <property type="entry name" value="Carbon-nitrogen hydrolase"/>
    <property type="match status" value="1"/>
</dbReference>
<organism evidence="3 4">
    <name type="scientific">Actinophytocola gossypii</name>
    <dbReference type="NCBI Taxonomy" id="2812003"/>
    <lineage>
        <taxon>Bacteria</taxon>
        <taxon>Bacillati</taxon>
        <taxon>Actinomycetota</taxon>
        <taxon>Actinomycetes</taxon>
        <taxon>Pseudonocardiales</taxon>
        <taxon>Pseudonocardiaceae</taxon>
    </lineage>
</organism>
<dbReference type="RefSeq" id="WP_260192993.1">
    <property type="nucleotide sequence ID" value="NZ_JAFFZE010000015.1"/>
</dbReference>
<keyword evidence="4" id="KW-1185">Reference proteome</keyword>
<dbReference type="Gene3D" id="3.60.110.10">
    <property type="entry name" value="Carbon-nitrogen hydrolase"/>
    <property type="match status" value="1"/>
</dbReference>
<name>A0ABT2JDT1_9PSEU</name>
<evidence type="ECO:0000259" key="2">
    <source>
        <dbReference type="PROSITE" id="PS50263"/>
    </source>
</evidence>
<dbReference type="Pfam" id="PF00795">
    <property type="entry name" value="CN_hydrolase"/>
    <property type="match status" value="1"/>
</dbReference>
<proteinExistence type="predicted"/>
<dbReference type="PANTHER" id="PTHR43674:SF2">
    <property type="entry name" value="BETA-UREIDOPROPIONASE"/>
    <property type="match status" value="1"/>
</dbReference>
<protein>
    <submittedName>
        <fullName evidence="3">Carbon-nitrogen hydrolase family protein</fullName>
    </submittedName>
</protein>
<dbReference type="Proteomes" id="UP001156441">
    <property type="component" value="Unassembled WGS sequence"/>
</dbReference>
<dbReference type="InterPro" id="IPR003010">
    <property type="entry name" value="C-N_Hydrolase"/>
</dbReference>
<accession>A0ABT2JDT1</accession>
<sequence length="232" mass="23795">MNAPLTVAAGQASCVALDVAANVATAARLVRLAADQGAELVVLPELFLTGPELTAVVVEPAKYTVGETDSRLDPLADACADSRTAAVVGAPVWEDGRILVSAHVLGRGGQPVGRYDKQHLTAAERAVGISAGTLGHTVSLDTWRLGVAIGEDVHHAEHARAAARDGCQVYLVGTPLDRPGPPDSLVTERAADNGLYTVLAGPVGSGIWHPEGERLAEAGADPSVAAATLERL</sequence>
<evidence type="ECO:0000313" key="3">
    <source>
        <dbReference type="EMBL" id="MCT2585429.1"/>
    </source>
</evidence>
<evidence type="ECO:0000313" key="4">
    <source>
        <dbReference type="Proteomes" id="UP001156441"/>
    </source>
</evidence>
<dbReference type="EMBL" id="JAFFZE010000015">
    <property type="protein sequence ID" value="MCT2585429.1"/>
    <property type="molecule type" value="Genomic_DNA"/>
</dbReference>
<comment type="caution">
    <text evidence="3">The sequence shown here is derived from an EMBL/GenBank/DDBJ whole genome shotgun (WGS) entry which is preliminary data.</text>
</comment>
<reference evidence="3 4" key="1">
    <citation type="submission" date="2021-02" db="EMBL/GenBank/DDBJ databases">
        <title>Actinophytocola xerophila sp. nov., isolated from soil of cotton cropping field.</title>
        <authorList>
            <person name="Huang R."/>
            <person name="Chen X."/>
            <person name="Ge X."/>
            <person name="Liu W."/>
        </authorList>
    </citation>
    <scope>NUCLEOTIDE SEQUENCE [LARGE SCALE GENOMIC DNA]</scope>
    <source>
        <strain evidence="3 4">S1-96</strain>
    </source>
</reference>
<dbReference type="PANTHER" id="PTHR43674">
    <property type="entry name" value="NITRILASE C965.09-RELATED"/>
    <property type="match status" value="1"/>
</dbReference>
<dbReference type="GO" id="GO:0016787">
    <property type="term" value="F:hydrolase activity"/>
    <property type="evidence" value="ECO:0007669"/>
    <property type="project" value="UniProtKB-KW"/>
</dbReference>
<gene>
    <name evidence="3" type="ORF">JT362_20110</name>
</gene>